<dbReference type="Gene3D" id="1.10.357.140">
    <property type="entry name" value="UbiA prenyltransferase"/>
    <property type="match status" value="1"/>
</dbReference>
<dbReference type="PANTHER" id="PTHR11048">
    <property type="entry name" value="PRENYLTRANSFERASES"/>
    <property type="match status" value="1"/>
</dbReference>
<comment type="similarity">
    <text evidence="3">Belongs to the UbiA prenyltransferase family.</text>
</comment>
<sequence>MGVKEILDFVKVEHTLFSLPFILIGAFMAGEPSPNQLFWILIAAVGARGLAMGLNRIIDRDIDAANPRTAERHLPTGTMSLETAWKLCGIFLTMLVGGAWMLNPLCLYLSPIPVAAFVIYPYLKRHTWLCHWWLGVCLALGPAGGWVAVTGEISSLSWYPDLLKVSLGVMLWIAAFDIGYARMDVESDRANGIHSLPARFGTETSGRVTVMCSTLFWLYLFQPISLVASFVAGIFAISVLFTWNREDFQKWWFRTYVAIGWIMFGGLVFL</sequence>
<dbReference type="EMBL" id="KF900550">
    <property type="protein sequence ID" value="AIE98953.1"/>
    <property type="molecule type" value="Genomic_DNA"/>
</dbReference>
<keyword evidence="4 9" id="KW-0808">Transferase</keyword>
<organism evidence="9">
    <name type="scientific">uncultured marine group II/III euryarchaeote KM3_102_D05</name>
    <dbReference type="NCBI Taxonomy" id="1457845"/>
    <lineage>
        <taxon>Archaea</taxon>
        <taxon>Methanobacteriati</taxon>
        <taxon>Methanobacteriota</taxon>
        <taxon>environmental samples</taxon>
    </lineage>
</organism>
<keyword evidence="7 8" id="KW-0472">Membrane</keyword>
<evidence type="ECO:0000256" key="5">
    <source>
        <dbReference type="ARBA" id="ARBA00022692"/>
    </source>
</evidence>
<evidence type="ECO:0000256" key="3">
    <source>
        <dbReference type="ARBA" id="ARBA00005985"/>
    </source>
</evidence>
<dbReference type="NCBIfam" id="TIGR01475">
    <property type="entry name" value="ubiA_other"/>
    <property type="match status" value="1"/>
</dbReference>
<feature type="transmembrane region" description="Helical" evidence="8">
    <location>
        <begin position="162"/>
        <end position="183"/>
    </location>
</feature>
<evidence type="ECO:0000256" key="2">
    <source>
        <dbReference type="ARBA" id="ARBA00004651"/>
    </source>
</evidence>
<evidence type="ECO:0000256" key="7">
    <source>
        <dbReference type="ARBA" id="ARBA00023136"/>
    </source>
</evidence>
<feature type="transmembrane region" description="Helical" evidence="8">
    <location>
        <begin position="107"/>
        <end position="123"/>
    </location>
</feature>
<dbReference type="GO" id="GO:0016765">
    <property type="term" value="F:transferase activity, transferring alkyl or aryl (other than methyl) groups"/>
    <property type="evidence" value="ECO:0007669"/>
    <property type="project" value="InterPro"/>
</dbReference>
<feature type="transmembrane region" description="Helical" evidence="8">
    <location>
        <begin position="251"/>
        <end position="269"/>
    </location>
</feature>
<accession>A0A075G5W5</accession>
<evidence type="ECO:0000256" key="1">
    <source>
        <dbReference type="ARBA" id="ARBA00001946"/>
    </source>
</evidence>
<dbReference type="InterPro" id="IPR006371">
    <property type="entry name" value="Polyprenyltransferase_UbiA-li"/>
</dbReference>
<dbReference type="Gene3D" id="1.20.120.1780">
    <property type="entry name" value="UbiA prenyltransferase"/>
    <property type="match status" value="1"/>
</dbReference>
<evidence type="ECO:0000256" key="6">
    <source>
        <dbReference type="ARBA" id="ARBA00022989"/>
    </source>
</evidence>
<evidence type="ECO:0000256" key="8">
    <source>
        <dbReference type="SAM" id="Phobius"/>
    </source>
</evidence>
<keyword evidence="6 8" id="KW-1133">Transmembrane helix</keyword>
<dbReference type="CDD" id="cd13959">
    <property type="entry name" value="PT_UbiA_COQ2"/>
    <property type="match status" value="1"/>
</dbReference>
<name>A0A075G5W5_9EURY</name>
<keyword evidence="5 8" id="KW-0812">Transmembrane</keyword>
<dbReference type="InterPro" id="IPR044878">
    <property type="entry name" value="UbiA_sf"/>
</dbReference>
<proteinExistence type="inferred from homology"/>
<comment type="subcellular location">
    <subcellularLocation>
        <location evidence="2">Cell membrane</location>
        <topology evidence="2">Multi-pass membrane protein</topology>
    </subcellularLocation>
</comment>
<dbReference type="GO" id="GO:0006744">
    <property type="term" value="P:ubiquinone biosynthetic process"/>
    <property type="evidence" value="ECO:0007669"/>
    <property type="project" value="TreeGrafter"/>
</dbReference>
<dbReference type="InterPro" id="IPR039653">
    <property type="entry name" value="Prenyltransferase"/>
</dbReference>
<reference evidence="9" key="1">
    <citation type="journal article" date="2014" name="Genome Biol. Evol.">
        <title>Pangenome evidence for extensive interdomain horizontal transfer affecting lineage core and shell genes in uncultured planktonic thaumarchaeota and euryarchaeota.</title>
        <authorList>
            <person name="Deschamps P."/>
            <person name="Zivanovic Y."/>
            <person name="Moreira D."/>
            <person name="Rodriguez-Valera F."/>
            <person name="Lopez-Garcia P."/>
        </authorList>
    </citation>
    <scope>NUCLEOTIDE SEQUENCE</scope>
</reference>
<dbReference type="PANTHER" id="PTHR11048:SF28">
    <property type="entry name" value="4-HYDROXYBENZOATE POLYPRENYLTRANSFERASE, MITOCHONDRIAL"/>
    <property type="match status" value="1"/>
</dbReference>
<evidence type="ECO:0000256" key="4">
    <source>
        <dbReference type="ARBA" id="ARBA00022679"/>
    </source>
</evidence>
<gene>
    <name evidence="9" type="primary">ubiA</name>
</gene>
<dbReference type="GO" id="GO:0005886">
    <property type="term" value="C:plasma membrane"/>
    <property type="evidence" value="ECO:0007669"/>
    <property type="project" value="UniProtKB-SubCell"/>
</dbReference>
<dbReference type="FunFam" id="1.10.357.140:FF:000008">
    <property type="entry name" value="4-hydroxybenzoate octaprenyltransferase"/>
    <property type="match status" value="1"/>
</dbReference>
<comment type="cofactor">
    <cofactor evidence="1">
        <name>Mg(2+)</name>
        <dbReference type="ChEBI" id="CHEBI:18420"/>
    </cofactor>
</comment>
<protein>
    <submittedName>
        <fullName evidence="9">4-hydroxybenzoate polyprenyltransferase (UbiA)</fullName>
    </submittedName>
</protein>
<feature type="transmembrane region" description="Helical" evidence="8">
    <location>
        <begin position="226"/>
        <end position="244"/>
    </location>
</feature>
<feature type="transmembrane region" description="Helical" evidence="8">
    <location>
        <begin position="130"/>
        <end position="150"/>
    </location>
</feature>
<dbReference type="InterPro" id="IPR000537">
    <property type="entry name" value="UbiA_prenyltransferase"/>
</dbReference>
<dbReference type="Pfam" id="PF01040">
    <property type="entry name" value="UbiA"/>
    <property type="match status" value="1"/>
</dbReference>
<evidence type="ECO:0000313" key="9">
    <source>
        <dbReference type="EMBL" id="AIE98953.1"/>
    </source>
</evidence>
<dbReference type="AlphaFoldDB" id="A0A075G5W5"/>